<accession>A0A380LKR9</accession>
<dbReference type="CDD" id="cd03402">
    <property type="entry name" value="SPFH_like_u2"/>
    <property type="match status" value="1"/>
</dbReference>
<dbReference type="PANTHER" id="PTHR43446">
    <property type="entry name" value="MEMBRANE PROTEIN-RELATED"/>
    <property type="match status" value="1"/>
</dbReference>
<dbReference type="Proteomes" id="UP000255523">
    <property type="component" value="Unassembled WGS sequence"/>
</dbReference>
<dbReference type="InterPro" id="IPR001107">
    <property type="entry name" value="Band_7"/>
</dbReference>
<keyword evidence="1" id="KW-1133">Transmembrane helix</keyword>
<feature type="transmembrane region" description="Helical" evidence="1">
    <location>
        <begin position="47"/>
        <end position="70"/>
    </location>
</feature>
<sequence length="337" mass="37143">MHQEVVQKEINPINGFIMLFIGLVGMIGSIFLFVWGCIMAAEETNVGLGVTFIIGGVILFIIFLIVLCGLKVVKPNEALVLTLFGNYYGTILKPGFFFVNPFVSYVNPVYQNRITSQTKKVGIKENSIEVSGMTLGKKTVSLKSMTLDNGVQKVNDVQGNPIIIGAVVIWKVVDPTKAVFNVEDYAEFLSIQADSTIRNIARLYPYDDLDQEENADNTERTLRGSSVAIANDMKEELDRRVACAGLDIEEIRITHLAYSEEIAAAMLQRQQANAIIAARQKIVDGAVGMVKMAIDKLGEEEIVLLDEERKAQMVSNLLVVLCSNKDTQPIVNSGSIY</sequence>
<evidence type="ECO:0000259" key="2">
    <source>
        <dbReference type="SMART" id="SM00244"/>
    </source>
</evidence>
<feature type="transmembrane region" description="Helical" evidence="1">
    <location>
        <begin position="16"/>
        <end position="41"/>
    </location>
</feature>
<keyword evidence="4" id="KW-1185">Reference proteome</keyword>
<proteinExistence type="predicted"/>
<dbReference type="OrthoDB" id="9813479at2"/>
<feature type="domain" description="Band 7" evidence="2">
    <location>
        <begin position="68"/>
        <end position="270"/>
    </location>
</feature>
<evidence type="ECO:0000313" key="3">
    <source>
        <dbReference type="EMBL" id="SUO04458.1"/>
    </source>
</evidence>
<organism evidence="3 4">
    <name type="scientific">Faecalicoccus pleomorphus</name>
    <dbReference type="NCBI Taxonomy" id="1323"/>
    <lineage>
        <taxon>Bacteria</taxon>
        <taxon>Bacillati</taxon>
        <taxon>Bacillota</taxon>
        <taxon>Erysipelotrichia</taxon>
        <taxon>Erysipelotrichales</taxon>
        <taxon>Erysipelotrichaceae</taxon>
        <taxon>Faecalicoccus</taxon>
    </lineage>
</organism>
<dbReference type="PANTHER" id="PTHR43446:SF1">
    <property type="entry name" value="BAND 7 DOMAIN-CONTAINING PROTEIN"/>
    <property type="match status" value="1"/>
</dbReference>
<dbReference type="SUPFAM" id="SSF117892">
    <property type="entry name" value="Band 7/SPFH domain"/>
    <property type="match status" value="1"/>
</dbReference>
<gene>
    <name evidence="3" type="ORF">NCTC11087_01375</name>
</gene>
<dbReference type="GeneID" id="77462331"/>
<keyword evidence="1" id="KW-0812">Transmembrane</keyword>
<keyword evidence="1" id="KW-0472">Membrane</keyword>
<name>A0A380LKR9_9FIRM</name>
<reference evidence="3 4" key="1">
    <citation type="submission" date="2018-06" db="EMBL/GenBank/DDBJ databases">
        <authorList>
            <consortium name="Pathogen Informatics"/>
            <person name="Doyle S."/>
        </authorList>
    </citation>
    <scope>NUCLEOTIDE SEQUENCE [LARGE SCALE GENOMIC DNA]</scope>
    <source>
        <strain evidence="3 4">NCTC11087</strain>
    </source>
</reference>
<evidence type="ECO:0000313" key="4">
    <source>
        <dbReference type="Proteomes" id="UP000255523"/>
    </source>
</evidence>
<dbReference type="RefSeq" id="WP_022789510.1">
    <property type="nucleotide sequence ID" value="NZ_JACJKL010000003.1"/>
</dbReference>
<dbReference type="InterPro" id="IPR036013">
    <property type="entry name" value="Band_7/SPFH_dom_sf"/>
</dbReference>
<protein>
    <submittedName>
        <fullName evidence="3">Integral membrane protein</fullName>
    </submittedName>
</protein>
<dbReference type="SMART" id="SM00244">
    <property type="entry name" value="PHB"/>
    <property type="match status" value="1"/>
</dbReference>
<dbReference type="AlphaFoldDB" id="A0A380LKR9"/>
<dbReference type="EMBL" id="UHFX01000003">
    <property type="protein sequence ID" value="SUO04458.1"/>
    <property type="molecule type" value="Genomic_DNA"/>
</dbReference>
<dbReference type="Gene3D" id="3.30.479.30">
    <property type="entry name" value="Band 7 domain"/>
    <property type="match status" value="1"/>
</dbReference>
<dbReference type="Pfam" id="PF01145">
    <property type="entry name" value="Band_7"/>
    <property type="match status" value="1"/>
</dbReference>
<evidence type="ECO:0000256" key="1">
    <source>
        <dbReference type="SAM" id="Phobius"/>
    </source>
</evidence>